<comment type="caution">
    <text evidence="3">The sequence shown here is derived from an EMBL/GenBank/DDBJ whole genome shotgun (WGS) entry which is preliminary data.</text>
</comment>
<keyword evidence="4" id="KW-1185">Reference proteome</keyword>
<sequence>MKIKEFFYRVFGLLMLTGAMNAVNGQEQRPMVKVDFNMTGRSPQEVEYEHNMGSHFPWTVQGATEDQATFQGLTFIVKNGTRGTQLTPTYYKASVQKGSFDARFTNDGLLVAGEDGAQEASIDLIIKGLPKGTHSLQTFHNMIDDLTQEDPCPMDIYVNNKLTVEGLVPTVRLEHLNDIATARLVFSLKEKEDIVISFRAVKAGKQVVKDVIVNGFYLNAGNPADFAAAAYPRNGDEHLDVPSGQGTVLKWRAAKDVVSHDIYFGTDSAAVASADRTSPTFKSTQAKSDTSYAVADLHSMDTYYWRVDQVLDNERKQKGHVWRFRTAQLAFEGAEGFGRWARGGRGGKVVYVDNLNDSGPGSLREAVTNNIGPRTIMFNVGGVIQLKSRLVLSDRYVTVAGQTAPGKGILIRSAPFGIGASDAVVRFVRLRLGAGPTADGMGMNGNYSIMDHCSISWTIDESFSSRGAKNITLQRTLISEALNAAGHKNYPAGKEHGYAATISGSKGSFHHNLLAHCYGRNWSLGGGLDGNNYKTGLLDIRNNVVYNWGNRATDGGAHEVNFVNNYYKPGAGTKRLPEIYNQQHENIGLGTQRVYFSGNVVPDVFDENTQVKGRKASYSNGAIEEYETFVDEPFFDAPVTTQSAKHAYKMVLSDVGATQPYFDTHDQRMINETLAGTFSVKGSVTGKPGFPDDEKDAGGYEDYPTTLRDKNWDSDRDGLPDWWEKLHGLNPNSAAGDFSDANADVDRDGFTNLDNYMQWMAQPHYSAVQGSKVEVDLKELSRGFELKPVYTVGECVNGSATLNDGVVTFSPAQEGLCSFEFTVSDSEGHVMTRKVNVAKTEFNIPKG</sequence>
<dbReference type="InterPro" id="IPR012334">
    <property type="entry name" value="Pectin_lyas_fold"/>
</dbReference>
<dbReference type="RefSeq" id="WP_196939534.1">
    <property type="nucleotide sequence ID" value="NZ_MU158690.1"/>
</dbReference>
<dbReference type="InterPro" id="IPR011050">
    <property type="entry name" value="Pectin_lyase_fold/virulence"/>
</dbReference>
<evidence type="ECO:0000256" key="2">
    <source>
        <dbReference type="ARBA" id="ARBA00023180"/>
    </source>
</evidence>
<keyword evidence="3" id="KW-0456">Lyase</keyword>
<evidence type="ECO:0000256" key="1">
    <source>
        <dbReference type="ARBA" id="ARBA00022723"/>
    </source>
</evidence>
<dbReference type="GO" id="GO:0016829">
    <property type="term" value="F:lyase activity"/>
    <property type="evidence" value="ECO:0007669"/>
    <property type="project" value="UniProtKB-KW"/>
</dbReference>
<keyword evidence="1" id="KW-0479">Metal-binding</keyword>
<dbReference type="PANTHER" id="PTHR42970">
    <property type="entry name" value="PECTATE LYASE C-RELATED"/>
    <property type="match status" value="1"/>
</dbReference>
<evidence type="ECO:0000313" key="4">
    <source>
        <dbReference type="Proteomes" id="UP000618319"/>
    </source>
</evidence>
<protein>
    <submittedName>
        <fullName evidence="3">Pectate lyase</fullName>
    </submittedName>
</protein>
<dbReference type="Proteomes" id="UP000618319">
    <property type="component" value="Unassembled WGS sequence"/>
</dbReference>
<evidence type="ECO:0000313" key="3">
    <source>
        <dbReference type="EMBL" id="MBE8721581.1"/>
    </source>
</evidence>
<accession>A0ABR9T8B3</accession>
<dbReference type="Gene3D" id="2.160.20.10">
    <property type="entry name" value="Single-stranded right-handed beta-helix, Pectin lyase-like"/>
    <property type="match status" value="1"/>
</dbReference>
<reference evidence="3 4" key="1">
    <citation type="submission" date="2018-02" db="EMBL/GenBank/DDBJ databases">
        <title>Sphingobacterium KA21.</title>
        <authorList>
            <person name="Vasarhelyi B.M."/>
            <person name="Deshmukh S."/>
            <person name="Balint B."/>
            <person name="Kukolya J."/>
        </authorList>
    </citation>
    <scope>NUCLEOTIDE SEQUENCE [LARGE SCALE GENOMIC DNA]</scope>
    <source>
        <strain evidence="3 4">Ka21</strain>
    </source>
</reference>
<dbReference type="InterPro" id="IPR052063">
    <property type="entry name" value="Polysaccharide_Lyase_1"/>
</dbReference>
<keyword evidence="2" id="KW-0325">Glycoprotein</keyword>
<organism evidence="3 4">
    <name type="scientific">Sphingobacterium pedocola</name>
    <dbReference type="NCBI Taxonomy" id="2082722"/>
    <lineage>
        <taxon>Bacteria</taxon>
        <taxon>Pseudomonadati</taxon>
        <taxon>Bacteroidota</taxon>
        <taxon>Sphingobacteriia</taxon>
        <taxon>Sphingobacteriales</taxon>
        <taxon>Sphingobacteriaceae</taxon>
        <taxon>Sphingobacterium</taxon>
    </lineage>
</organism>
<dbReference type="EMBL" id="PSKQ01000021">
    <property type="protein sequence ID" value="MBE8721581.1"/>
    <property type="molecule type" value="Genomic_DNA"/>
</dbReference>
<dbReference type="PANTHER" id="PTHR42970:SF1">
    <property type="entry name" value="PECTATE LYASE C-RELATED"/>
    <property type="match status" value="1"/>
</dbReference>
<gene>
    <name evidence="3" type="ORF">C4F40_12710</name>
</gene>
<dbReference type="SUPFAM" id="SSF51126">
    <property type="entry name" value="Pectin lyase-like"/>
    <property type="match status" value="1"/>
</dbReference>
<name>A0ABR9T8B3_9SPHI</name>
<proteinExistence type="predicted"/>